<name>A0AAU9S553_THLAR</name>
<organism evidence="1 2">
    <name type="scientific">Thlaspi arvense</name>
    <name type="common">Field penny-cress</name>
    <dbReference type="NCBI Taxonomy" id="13288"/>
    <lineage>
        <taxon>Eukaryota</taxon>
        <taxon>Viridiplantae</taxon>
        <taxon>Streptophyta</taxon>
        <taxon>Embryophyta</taxon>
        <taxon>Tracheophyta</taxon>
        <taxon>Spermatophyta</taxon>
        <taxon>Magnoliopsida</taxon>
        <taxon>eudicotyledons</taxon>
        <taxon>Gunneridae</taxon>
        <taxon>Pentapetalae</taxon>
        <taxon>rosids</taxon>
        <taxon>malvids</taxon>
        <taxon>Brassicales</taxon>
        <taxon>Brassicaceae</taxon>
        <taxon>Thlaspideae</taxon>
        <taxon>Thlaspi</taxon>
    </lineage>
</organism>
<gene>
    <name evidence="1" type="ORF">TAV2_LOCUS12898</name>
</gene>
<dbReference type="EMBL" id="OU466860">
    <property type="protein sequence ID" value="CAH2058589.1"/>
    <property type="molecule type" value="Genomic_DNA"/>
</dbReference>
<protein>
    <submittedName>
        <fullName evidence="1">Uncharacterized protein</fullName>
    </submittedName>
</protein>
<reference evidence="1 2" key="1">
    <citation type="submission" date="2022-03" db="EMBL/GenBank/DDBJ databases">
        <authorList>
            <person name="Nunn A."/>
            <person name="Chopra R."/>
            <person name="Nunn A."/>
            <person name="Contreras Garrido A."/>
        </authorList>
    </citation>
    <scope>NUCLEOTIDE SEQUENCE [LARGE SCALE GENOMIC DNA]</scope>
</reference>
<proteinExistence type="predicted"/>
<accession>A0AAU9S553</accession>
<dbReference type="Proteomes" id="UP000836841">
    <property type="component" value="Chromosome 4"/>
</dbReference>
<feature type="non-terminal residue" evidence="1">
    <location>
        <position position="70"/>
    </location>
</feature>
<dbReference type="AlphaFoldDB" id="A0AAU9S553"/>
<keyword evidence="2" id="KW-1185">Reference proteome</keyword>
<evidence type="ECO:0000313" key="2">
    <source>
        <dbReference type="Proteomes" id="UP000836841"/>
    </source>
</evidence>
<evidence type="ECO:0000313" key="1">
    <source>
        <dbReference type="EMBL" id="CAH2058589.1"/>
    </source>
</evidence>
<sequence>QYWAEKISKGELARFILCLSLGSLFLTRPISGLTCTVKLASSCEVSNLNTQHPNPIDIEGDSFSPVMDRK</sequence>